<protein>
    <submittedName>
        <fullName evidence="1">Uncharacterized protein</fullName>
    </submittedName>
</protein>
<keyword evidence="2" id="KW-1185">Reference proteome</keyword>
<dbReference type="EMBL" id="JAATJJ010000001">
    <property type="protein sequence ID" value="NJB71176.1"/>
    <property type="molecule type" value="Genomic_DNA"/>
</dbReference>
<gene>
    <name evidence="1" type="ORF">GGR42_001638</name>
</gene>
<accession>A0A846QQ56</accession>
<dbReference type="Proteomes" id="UP000590442">
    <property type="component" value="Unassembled WGS sequence"/>
</dbReference>
<evidence type="ECO:0000313" key="1">
    <source>
        <dbReference type="EMBL" id="NJB71176.1"/>
    </source>
</evidence>
<name>A0A846QQ56_9FLAO</name>
<reference evidence="1 2" key="1">
    <citation type="submission" date="2020-03" db="EMBL/GenBank/DDBJ databases">
        <title>Genomic Encyclopedia of Type Strains, Phase IV (KMG-IV): sequencing the most valuable type-strain genomes for metagenomic binning, comparative biology and taxonomic classification.</title>
        <authorList>
            <person name="Goeker M."/>
        </authorList>
    </citation>
    <scope>NUCLEOTIDE SEQUENCE [LARGE SCALE GENOMIC DNA]</scope>
    <source>
        <strain evidence="1 2">DSM 29762</strain>
    </source>
</reference>
<organism evidence="1 2">
    <name type="scientific">Saonia flava</name>
    <dbReference type="NCBI Taxonomy" id="523696"/>
    <lineage>
        <taxon>Bacteria</taxon>
        <taxon>Pseudomonadati</taxon>
        <taxon>Bacteroidota</taxon>
        <taxon>Flavobacteriia</taxon>
        <taxon>Flavobacteriales</taxon>
        <taxon>Flavobacteriaceae</taxon>
        <taxon>Saonia</taxon>
    </lineage>
</organism>
<sequence>MNHFIKSMVFGIVTLFTFLVASQILNNDTKEKYKISDNAMHALTSDSPGPTANNENL</sequence>
<dbReference type="RefSeq" id="WP_167962696.1">
    <property type="nucleotide sequence ID" value="NZ_JAATJJ010000001.1"/>
</dbReference>
<evidence type="ECO:0000313" key="2">
    <source>
        <dbReference type="Proteomes" id="UP000590442"/>
    </source>
</evidence>
<proteinExistence type="predicted"/>
<dbReference type="AlphaFoldDB" id="A0A846QQ56"/>
<comment type="caution">
    <text evidence="1">The sequence shown here is derived from an EMBL/GenBank/DDBJ whole genome shotgun (WGS) entry which is preliminary data.</text>
</comment>